<dbReference type="PANTHER" id="PTHR43861:SF6">
    <property type="entry name" value="METHYLTRANSFERASE TYPE 11"/>
    <property type="match status" value="1"/>
</dbReference>
<evidence type="ECO:0000313" key="2">
    <source>
        <dbReference type="Proteomes" id="UP000178597"/>
    </source>
</evidence>
<protein>
    <recommendedName>
        <fullName evidence="3">Methyltransferase</fullName>
    </recommendedName>
</protein>
<evidence type="ECO:0000313" key="1">
    <source>
        <dbReference type="EMBL" id="OGK27181.1"/>
    </source>
</evidence>
<dbReference type="PANTHER" id="PTHR43861">
    <property type="entry name" value="TRANS-ACONITATE 2-METHYLTRANSFERASE-RELATED"/>
    <property type="match status" value="1"/>
</dbReference>
<dbReference type="Gene3D" id="3.40.50.150">
    <property type="entry name" value="Vaccinia Virus protein VP39"/>
    <property type="match status" value="1"/>
</dbReference>
<organism evidence="1 2">
    <name type="scientific">Candidatus Roizmanbacteria bacterium RIFCSPHIGHO2_02_FULL_39_9</name>
    <dbReference type="NCBI Taxonomy" id="1802040"/>
    <lineage>
        <taxon>Bacteria</taxon>
        <taxon>Candidatus Roizmaniibacteriota</taxon>
    </lineage>
</organism>
<sequence length="309" mass="35384">MLICPICSSRDTEFFHTLNSFSYFHCKNCATLFLHPQPSTDQIHAYYKKEFVYSAGKANEIQIRKRAEKILRNLKEMNPLGKTLLDIGSGYGFFLDEAEKSGLSVFGVEPSKELTNTSINRSINTIANTTFDSFYLRNNQKSFDFIIMIHVIEHIDNPKEMIKKAVSLLSKGGVLYIETPNLDSHLFRAEKYQYTFLTPPDHIWIFSQYSFQKMFEKVKNISVGQISTYSDPVHFMGILKKKLGGKGKGFVGKIESKKIAFETSNTQPQKSNIPHIKYLLFDKLLAPIFTPILNISRYGTILELYVGKK</sequence>
<name>A0A1F7H7G2_9BACT</name>
<dbReference type="Pfam" id="PF13489">
    <property type="entry name" value="Methyltransf_23"/>
    <property type="match status" value="1"/>
</dbReference>
<gene>
    <name evidence="1" type="ORF">A3C28_06600</name>
</gene>
<dbReference type="STRING" id="1802040.A3C28_06600"/>
<reference evidence="1 2" key="1">
    <citation type="journal article" date="2016" name="Nat. Commun.">
        <title>Thousands of microbial genomes shed light on interconnected biogeochemical processes in an aquifer system.</title>
        <authorList>
            <person name="Anantharaman K."/>
            <person name="Brown C.T."/>
            <person name="Hug L.A."/>
            <person name="Sharon I."/>
            <person name="Castelle C.J."/>
            <person name="Probst A.J."/>
            <person name="Thomas B.C."/>
            <person name="Singh A."/>
            <person name="Wilkins M.J."/>
            <person name="Karaoz U."/>
            <person name="Brodie E.L."/>
            <person name="Williams K.H."/>
            <person name="Hubbard S.S."/>
            <person name="Banfield J.F."/>
        </authorList>
    </citation>
    <scope>NUCLEOTIDE SEQUENCE [LARGE SCALE GENOMIC DNA]</scope>
</reference>
<dbReference type="AlphaFoldDB" id="A0A1F7H7G2"/>
<proteinExistence type="predicted"/>
<dbReference type="Proteomes" id="UP000178597">
    <property type="component" value="Unassembled WGS sequence"/>
</dbReference>
<dbReference type="InterPro" id="IPR029063">
    <property type="entry name" value="SAM-dependent_MTases_sf"/>
</dbReference>
<accession>A0A1F7H7G2</accession>
<dbReference type="CDD" id="cd02440">
    <property type="entry name" value="AdoMet_MTases"/>
    <property type="match status" value="1"/>
</dbReference>
<evidence type="ECO:0008006" key="3">
    <source>
        <dbReference type="Google" id="ProtNLM"/>
    </source>
</evidence>
<dbReference type="EMBL" id="MFZP01000029">
    <property type="protein sequence ID" value="OGK27181.1"/>
    <property type="molecule type" value="Genomic_DNA"/>
</dbReference>
<comment type="caution">
    <text evidence="1">The sequence shown here is derived from an EMBL/GenBank/DDBJ whole genome shotgun (WGS) entry which is preliminary data.</text>
</comment>
<dbReference type="SUPFAM" id="SSF53335">
    <property type="entry name" value="S-adenosyl-L-methionine-dependent methyltransferases"/>
    <property type="match status" value="1"/>
</dbReference>